<dbReference type="EMBL" id="BAABGA010000086">
    <property type="protein sequence ID" value="GAA4467346.1"/>
    <property type="molecule type" value="Genomic_DNA"/>
</dbReference>
<proteinExistence type="predicted"/>
<evidence type="ECO:0000313" key="2">
    <source>
        <dbReference type="Proteomes" id="UP001500840"/>
    </source>
</evidence>
<protein>
    <submittedName>
        <fullName evidence="1">Uncharacterized protein</fullName>
    </submittedName>
</protein>
<comment type="caution">
    <text evidence="1">The sequence shown here is derived from an EMBL/GenBank/DDBJ whole genome shotgun (WGS) entry which is preliminary data.</text>
</comment>
<reference evidence="2" key="1">
    <citation type="journal article" date="2019" name="Int. J. Syst. Evol. Microbiol.">
        <title>The Global Catalogue of Microorganisms (GCM) 10K type strain sequencing project: providing services to taxonomists for standard genome sequencing and annotation.</title>
        <authorList>
            <consortium name="The Broad Institute Genomics Platform"/>
            <consortium name="The Broad Institute Genome Sequencing Center for Infectious Disease"/>
            <person name="Wu L."/>
            <person name="Ma J."/>
        </authorList>
    </citation>
    <scope>NUCLEOTIDE SEQUENCE [LARGE SCALE GENOMIC DNA]</scope>
    <source>
        <strain evidence="2">JCM 17759</strain>
    </source>
</reference>
<dbReference type="Proteomes" id="UP001500840">
    <property type="component" value="Unassembled WGS sequence"/>
</dbReference>
<evidence type="ECO:0000313" key="1">
    <source>
        <dbReference type="EMBL" id="GAA4467346.1"/>
    </source>
</evidence>
<gene>
    <name evidence="1" type="ORF">GCM10023156_57180</name>
</gene>
<accession>A0ABP8NL43</accession>
<name>A0ABP8NL43_9BACT</name>
<sequence length="77" mass="8624">MIAIEAIERGGKRKCSHRSRLPAMVDRTKNAPLRQCIGSILVRHDTRIVMSAFGRIGVRIKNDLRVSERLKSPGGDK</sequence>
<organism evidence="1 2">
    <name type="scientific">Novipirellula rosea</name>
    <dbReference type="NCBI Taxonomy" id="1031540"/>
    <lineage>
        <taxon>Bacteria</taxon>
        <taxon>Pseudomonadati</taxon>
        <taxon>Planctomycetota</taxon>
        <taxon>Planctomycetia</taxon>
        <taxon>Pirellulales</taxon>
        <taxon>Pirellulaceae</taxon>
        <taxon>Novipirellula</taxon>
    </lineage>
</organism>
<keyword evidence="2" id="KW-1185">Reference proteome</keyword>